<dbReference type="Proteomes" id="UP001153714">
    <property type="component" value="Chromosome 12"/>
</dbReference>
<dbReference type="AlphaFoldDB" id="A0A9N9W8Y4"/>
<evidence type="ECO:0000256" key="1">
    <source>
        <dbReference type="SAM" id="SignalP"/>
    </source>
</evidence>
<reference evidence="2" key="2">
    <citation type="submission" date="2022-10" db="EMBL/GenBank/DDBJ databases">
        <authorList>
            <consortium name="ENA_rothamsted_submissions"/>
            <consortium name="culmorum"/>
            <person name="King R."/>
        </authorList>
    </citation>
    <scope>NUCLEOTIDE SEQUENCE</scope>
</reference>
<organism evidence="2 3">
    <name type="scientific">Diatraea saccharalis</name>
    <name type="common">sugarcane borer</name>
    <dbReference type="NCBI Taxonomy" id="40085"/>
    <lineage>
        <taxon>Eukaryota</taxon>
        <taxon>Metazoa</taxon>
        <taxon>Ecdysozoa</taxon>
        <taxon>Arthropoda</taxon>
        <taxon>Hexapoda</taxon>
        <taxon>Insecta</taxon>
        <taxon>Pterygota</taxon>
        <taxon>Neoptera</taxon>
        <taxon>Endopterygota</taxon>
        <taxon>Lepidoptera</taxon>
        <taxon>Glossata</taxon>
        <taxon>Ditrysia</taxon>
        <taxon>Pyraloidea</taxon>
        <taxon>Crambidae</taxon>
        <taxon>Crambinae</taxon>
        <taxon>Diatraea</taxon>
    </lineage>
</organism>
<feature type="signal peptide" evidence="1">
    <location>
        <begin position="1"/>
        <end position="22"/>
    </location>
</feature>
<dbReference type="EMBL" id="OU893343">
    <property type="protein sequence ID" value="CAG9784370.1"/>
    <property type="molecule type" value="Genomic_DNA"/>
</dbReference>
<keyword evidence="1" id="KW-0732">Signal</keyword>
<keyword evidence="3" id="KW-1185">Reference proteome</keyword>
<protein>
    <recommendedName>
        <fullName evidence="4">Defensin</fullName>
    </recommendedName>
</protein>
<evidence type="ECO:0008006" key="4">
    <source>
        <dbReference type="Google" id="ProtNLM"/>
    </source>
</evidence>
<reference evidence="2" key="1">
    <citation type="submission" date="2021-12" db="EMBL/GenBank/DDBJ databases">
        <authorList>
            <person name="King R."/>
        </authorList>
    </citation>
    <scope>NUCLEOTIDE SEQUENCE</scope>
</reference>
<gene>
    <name evidence="2" type="ORF">DIATSA_LOCUS2471</name>
</gene>
<feature type="chain" id="PRO_5040266700" description="Defensin" evidence="1">
    <location>
        <begin position="23"/>
        <end position="100"/>
    </location>
</feature>
<dbReference type="OrthoDB" id="7416635at2759"/>
<proteinExistence type="predicted"/>
<sequence length="100" mass="11035">MEFRICVILSIALVSLAHNAICLPRDVAVVKSESVTDIHNSLTAQGKLDHQAIATEFYIPGRTWCQNDGSEPNEDVICEKHCIPKGYSYGFCISNMCSCI</sequence>
<name>A0A9N9W8Y4_9NEOP</name>
<accession>A0A9N9W8Y4</accession>
<evidence type="ECO:0000313" key="2">
    <source>
        <dbReference type="EMBL" id="CAG9784370.1"/>
    </source>
</evidence>
<evidence type="ECO:0000313" key="3">
    <source>
        <dbReference type="Proteomes" id="UP001153714"/>
    </source>
</evidence>